<keyword evidence="1" id="KW-0378">Hydrolase</keyword>
<protein>
    <submittedName>
        <fullName evidence="1">High affinity ribose transport ATP-binding protein RbsA</fullName>
        <ecNumber evidence="1">3.6.3.17</ecNumber>
    </submittedName>
</protein>
<keyword evidence="1" id="KW-0067">ATP-binding</keyword>
<gene>
    <name evidence="1" type="primary">rbsA_8</name>
    <name evidence="1" type="ORF">NCTC11341_06688</name>
</gene>
<dbReference type="AlphaFoldDB" id="A0A376YI86"/>
<name>A0A376YI86_ECOLX</name>
<dbReference type="GO" id="GO:0016787">
    <property type="term" value="F:hydrolase activity"/>
    <property type="evidence" value="ECO:0007669"/>
    <property type="project" value="UniProtKB-KW"/>
</dbReference>
<dbReference type="Proteomes" id="UP000254428">
    <property type="component" value="Unassembled WGS sequence"/>
</dbReference>
<sequence>MEALLQLKGIDKAFPGVKALSGAALNVYPAA</sequence>
<dbReference type="EMBL" id="UGBT01000004">
    <property type="protein sequence ID" value="STJ92310.1"/>
    <property type="molecule type" value="Genomic_DNA"/>
</dbReference>
<organism evidence="1 2">
    <name type="scientific">Escherichia coli</name>
    <dbReference type="NCBI Taxonomy" id="562"/>
    <lineage>
        <taxon>Bacteria</taxon>
        <taxon>Pseudomonadati</taxon>
        <taxon>Pseudomonadota</taxon>
        <taxon>Gammaproteobacteria</taxon>
        <taxon>Enterobacterales</taxon>
        <taxon>Enterobacteriaceae</taxon>
        <taxon>Escherichia</taxon>
    </lineage>
</organism>
<reference evidence="1 2" key="1">
    <citation type="submission" date="2018-06" db="EMBL/GenBank/DDBJ databases">
        <authorList>
            <consortium name="Pathogen Informatics"/>
            <person name="Doyle S."/>
        </authorList>
    </citation>
    <scope>NUCLEOTIDE SEQUENCE [LARGE SCALE GENOMIC DNA]</scope>
    <source>
        <strain evidence="1 2">NCTC11341</strain>
    </source>
</reference>
<evidence type="ECO:0000313" key="2">
    <source>
        <dbReference type="Proteomes" id="UP000254428"/>
    </source>
</evidence>
<keyword evidence="1" id="KW-0547">Nucleotide-binding</keyword>
<proteinExistence type="predicted"/>
<accession>A0A376YI86</accession>
<evidence type="ECO:0000313" key="1">
    <source>
        <dbReference type="EMBL" id="STJ92310.1"/>
    </source>
</evidence>
<dbReference type="GO" id="GO:0005524">
    <property type="term" value="F:ATP binding"/>
    <property type="evidence" value="ECO:0007669"/>
    <property type="project" value="UniProtKB-KW"/>
</dbReference>
<dbReference type="EC" id="3.6.3.17" evidence="1"/>